<feature type="transmembrane region" description="Helical" evidence="11">
    <location>
        <begin position="315"/>
        <end position="337"/>
    </location>
</feature>
<feature type="transmembrane region" description="Helical" evidence="11">
    <location>
        <begin position="111"/>
        <end position="134"/>
    </location>
</feature>
<keyword evidence="6 11" id="KW-0472">Membrane</keyword>
<dbReference type="Pfam" id="PF00001">
    <property type="entry name" value="7tm_1"/>
    <property type="match status" value="1"/>
</dbReference>
<evidence type="ECO:0000256" key="5">
    <source>
        <dbReference type="ARBA" id="ARBA00023040"/>
    </source>
</evidence>
<name>A0A9W9YEX5_9CNID</name>
<dbReference type="SMART" id="SM01381">
    <property type="entry name" value="7TM_GPCR_Srsx"/>
    <property type="match status" value="1"/>
</dbReference>
<evidence type="ECO:0000256" key="7">
    <source>
        <dbReference type="ARBA" id="ARBA00023170"/>
    </source>
</evidence>
<evidence type="ECO:0000256" key="1">
    <source>
        <dbReference type="ARBA" id="ARBA00004651"/>
    </source>
</evidence>
<dbReference type="GO" id="GO:0005886">
    <property type="term" value="C:plasma membrane"/>
    <property type="evidence" value="ECO:0007669"/>
    <property type="project" value="UniProtKB-SubCell"/>
</dbReference>
<evidence type="ECO:0000256" key="2">
    <source>
        <dbReference type="ARBA" id="ARBA00022475"/>
    </source>
</evidence>
<comment type="caution">
    <text evidence="13">The sequence shown here is derived from an EMBL/GenBank/DDBJ whole genome shotgun (WGS) entry which is preliminary data.</text>
</comment>
<dbReference type="OrthoDB" id="5955793at2759"/>
<evidence type="ECO:0000259" key="12">
    <source>
        <dbReference type="PROSITE" id="PS50262"/>
    </source>
</evidence>
<feature type="domain" description="G-protein coupled receptors family 1 profile" evidence="12">
    <location>
        <begin position="90"/>
        <end position="335"/>
    </location>
</feature>
<keyword evidence="5 10" id="KW-0297">G-protein coupled receptor</keyword>
<evidence type="ECO:0000256" key="10">
    <source>
        <dbReference type="RuleBase" id="RU000688"/>
    </source>
</evidence>
<keyword evidence="7 10" id="KW-0675">Receptor</keyword>
<comment type="similarity">
    <text evidence="10">Belongs to the G-protein coupled receptor 1 family.</text>
</comment>
<dbReference type="InterPro" id="IPR000276">
    <property type="entry name" value="GPCR_Rhodpsn"/>
</dbReference>
<keyword evidence="9 10" id="KW-0807">Transducer</keyword>
<dbReference type="Gene3D" id="1.20.1070.10">
    <property type="entry name" value="Rhodopsin 7-helix transmembrane proteins"/>
    <property type="match status" value="1"/>
</dbReference>
<evidence type="ECO:0000256" key="3">
    <source>
        <dbReference type="ARBA" id="ARBA00022692"/>
    </source>
</evidence>
<keyword evidence="3 10" id="KW-0812">Transmembrane</keyword>
<comment type="subcellular location">
    <subcellularLocation>
        <location evidence="1">Cell membrane</location>
        <topology evidence="1">Multi-pass membrane protein</topology>
    </subcellularLocation>
</comment>
<feature type="transmembrane region" description="Helical" evidence="11">
    <location>
        <begin position="288"/>
        <end position="309"/>
    </location>
</feature>
<keyword evidence="4 11" id="KW-1133">Transmembrane helix</keyword>
<dbReference type="PRINTS" id="PR00237">
    <property type="entry name" value="GPCRRHODOPSN"/>
</dbReference>
<dbReference type="EMBL" id="MU827780">
    <property type="protein sequence ID" value="KAJ7337825.1"/>
    <property type="molecule type" value="Genomic_DNA"/>
</dbReference>
<feature type="transmembrane region" description="Helical" evidence="11">
    <location>
        <begin position="234"/>
        <end position="259"/>
    </location>
</feature>
<feature type="transmembrane region" description="Helical" evidence="11">
    <location>
        <begin position="191"/>
        <end position="214"/>
    </location>
</feature>
<evidence type="ECO:0000313" key="14">
    <source>
        <dbReference type="Proteomes" id="UP001163046"/>
    </source>
</evidence>
<dbReference type="CDD" id="cd00637">
    <property type="entry name" value="7tm_classA_rhodopsin-like"/>
    <property type="match status" value="1"/>
</dbReference>
<dbReference type="SUPFAM" id="SSF81321">
    <property type="entry name" value="Family A G protein-coupled receptor-like"/>
    <property type="match status" value="1"/>
</dbReference>
<evidence type="ECO:0000256" key="6">
    <source>
        <dbReference type="ARBA" id="ARBA00023136"/>
    </source>
</evidence>
<dbReference type="PANTHER" id="PTHR24246">
    <property type="entry name" value="OLFACTORY RECEPTOR AND ADENOSINE RECEPTOR"/>
    <property type="match status" value="1"/>
</dbReference>
<evidence type="ECO:0000256" key="9">
    <source>
        <dbReference type="ARBA" id="ARBA00023224"/>
    </source>
</evidence>
<sequence length="386" mass="44365">MRNLMFAILDYGVATNRLPRSKQDICIAVYQTRHISIGETCYSHRRDLQKPIPIRKRAMNETVQISSCHDAEKIGQILMISVVLIGSIIGNSIICLLLIRFKALRTVPNILIANLAVIDILNALTNMPFMIMWYICKVPYLKGRRISWFIVSWYVLFMYLTVFNLTVLTMDRFGAIVHGLRYHSWKTISKAKVAVLFVWLVAAAYTYGMFTLGLDIDVGDAPVLVYRIHYLKKFGRHFIIPGYLVAFTIMLILGISIWYSVRLHSRRLTAFCSMAKQVKSDVKTAKTIGLTVVAFFCMGVVPVLLHYIARIHGTWPHFLAFFLTHLNSMANPIIYSLKTRRFRKAFLLFLREPFGKSQPDMTSKSQKATRNLTCKAEEHNIYNTHL</sequence>
<organism evidence="13 14">
    <name type="scientific">Desmophyllum pertusum</name>
    <dbReference type="NCBI Taxonomy" id="174260"/>
    <lineage>
        <taxon>Eukaryota</taxon>
        <taxon>Metazoa</taxon>
        <taxon>Cnidaria</taxon>
        <taxon>Anthozoa</taxon>
        <taxon>Hexacorallia</taxon>
        <taxon>Scleractinia</taxon>
        <taxon>Caryophylliina</taxon>
        <taxon>Caryophylliidae</taxon>
        <taxon>Desmophyllum</taxon>
    </lineage>
</organism>
<evidence type="ECO:0000256" key="11">
    <source>
        <dbReference type="SAM" id="Phobius"/>
    </source>
</evidence>
<evidence type="ECO:0000256" key="8">
    <source>
        <dbReference type="ARBA" id="ARBA00023180"/>
    </source>
</evidence>
<feature type="transmembrane region" description="Helical" evidence="11">
    <location>
        <begin position="77"/>
        <end position="99"/>
    </location>
</feature>
<dbReference type="PANTHER" id="PTHR24246:SF27">
    <property type="entry name" value="ADENOSINE RECEPTOR, ISOFORM A"/>
    <property type="match status" value="1"/>
</dbReference>
<accession>A0A9W9YEX5</accession>
<evidence type="ECO:0000256" key="4">
    <source>
        <dbReference type="ARBA" id="ARBA00022989"/>
    </source>
</evidence>
<protein>
    <recommendedName>
        <fullName evidence="12">G-protein coupled receptors family 1 profile domain-containing protein</fullName>
    </recommendedName>
</protein>
<reference evidence="13" key="1">
    <citation type="submission" date="2023-01" db="EMBL/GenBank/DDBJ databases">
        <title>Genome assembly of the deep-sea coral Lophelia pertusa.</title>
        <authorList>
            <person name="Herrera S."/>
            <person name="Cordes E."/>
        </authorList>
    </citation>
    <scope>NUCLEOTIDE SEQUENCE</scope>
    <source>
        <strain evidence="13">USNM1676648</strain>
        <tissue evidence="13">Polyp</tissue>
    </source>
</reference>
<feature type="transmembrane region" description="Helical" evidence="11">
    <location>
        <begin position="146"/>
        <end position="170"/>
    </location>
</feature>
<proteinExistence type="inferred from homology"/>
<dbReference type="PROSITE" id="PS50262">
    <property type="entry name" value="G_PROTEIN_RECEP_F1_2"/>
    <property type="match status" value="1"/>
</dbReference>
<dbReference type="Proteomes" id="UP001163046">
    <property type="component" value="Unassembled WGS sequence"/>
</dbReference>
<gene>
    <name evidence="13" type="ORF">OS493_007983</name>
</gene>
<dbReference type="PROSITE" id="PS00237">
    <property type="entry name" value="G_PROTEIN_RECEP_F1_1"/>
    <property type="match status" value="1"/>
</dbReference>
<keyword evidence="14" id="KW-1185">Reference proteome</keyword>
<evidence type="ECO:0000313" key="13">
    <source>
        <dbReference type="EMBL" id="KAJ7337825.1"/>
    </source>
</evidence>
<keyword evidence="8" id="KW-0325">Glycoprotein</keyword>
<dbReference type="InterPro" id="IPR017452">
    <property type="entry name" value="GPCR_Rhodpsn_7TM"/>
</dbReference>
<dbReference type="GO" id="GO:0004930">
    <property type="term" value="F:G protein-coupled receptor activity"/>
    <property type="evidence" value="ECO:0007669"/>
    <property type="project" value="UniProtKB-KW"/>
</dbReference>
<dbReference type="AlphaFoldDB" id="A0A9W9YEX5"/>
<keyword evidence="2" id="KW-1003">Cell membrane</keyword>